<feature type="transmembrane region" description="Helical" evidence="2">
    <location>
        <begin position="12"/>
        <end position="35"/>
    </location>
</feature>
<comment type="similarity">
    <text evidence="1">Belongs to the sodium:galactoside symporter (TC 2.A.2) family.</text>
</comment>
<feature type="transmembrane region" description="Helical" evidence="2">
    <location>
        <begin position="148"/>
        <end position="169"/>
    </location>
</feature>
<organism evidence="3 4">
    <name type="scientific">Citrobacter amalonaticus</name>
    <dbReference type="NCBI Taxonomy" id="35703"/>
    <lineage>
        <taxon>Bacteria</taxon>
        <taxon>Pseudomonadati</taxon>
        <taxon>Pseudomonadota</taxon>
        <taxon>Gammaproteobacteria</taxon>
        <taxon>Enterobacterales</taxon>
        <taxon>Enterobacteriaceae</taxon>
        <taxon>Citrobacter</taxon>
    </lineage>
</organism>
<keyword evidence="2" id="KW-0812">Transmembrane</keyword>
<dbReference type="Pfam" id="PF13347">
    <property type="entry name" value="MFS_2"/>
    <property type="match status" value="1"/>
</dbReference>
<dbReference type="NCBIfam" id="TIGR00792">
    <property type="entry name" value="gph"/>
    <property type="match status" value="1"/>
</dbReference>
<dbReference type="SUPFAM" id="SSF103473">
    <property type="entry name" value="MFS general substrate transporter"/>
    <property type="match status" value="1"/>
</dbReference>
<dbReference type="InterPro" id="IPR001927">
    <property type="entry name" value="Na/Gal_symport"/>
</dbReference>
<dbReference type="InterPro" id="IPR036259">
    <property type="entry name" value="MFS_trans_sf"/>
</dbReference>
<feature type="transmembrane region" description="Helical" evidence="2">
    <location>
        <begin position="320"/>
        <end position="337"/>
    </location>
</feature>
<feature type="transmembrane region" description="Helical" evidence="2">
    <location>
        <begin position="431"/>
        <end position="455"/>
    </location>
</feature>
<feature type="transmembrane region" description="Helical" evidence="2">
    <location>
        <begin position="255"/>
        <end position="277"/>
    </location>
</feature>
<dbReference type="Proteomes" id="UP000862426">
    <property type="component" value="Unassembled WGS sequence"/>
</dbReference>
<dbReference type="GO" id="GO:0006814">
    <property type="term" value="P:sodium ion transport"/>
    <property type="evidence" value="ECO:0007669"/>
    <property type="project" value="InterPro"/>
</dbReference>
<keyword evidence="2" id="KW-1133">Transmembrane helix</keyword>
<feature type="transmembrane region" description="Helical" evidence="2">
    <location>
        <begin position="398"/>
        <end position="419"/>
    </location>
</feature>
<feature type="transmembrane region" description="Helical" evidence="2">
    <location>
        <begin position="109"/>
        <end position="127"/>
    </location>
</feature>
<feature type="transmembrane region" description="Helical" evidence="2">
    <location>
        <begin position="349"/>
        <end position="369"/>
    </location>
</feature>
<feature type="transmembrane region" description="Helical" evidence="2">
    <location>
        <begin position="189"/>
        <end position="211"/>
    </location>
</feature>
<dbReference type="InterPro" id="IPR039672">
    <property type="entry name" value="MFS_2"/>
</dbReference>
<evidence type="ECO:0000256" key="2">
    <source>
        <dbReference type="SAM" id="Phobius"/>
    </source>
</evidence>
<dbReference type="PANTHER" id="PTHR11328:SF24">
    <property type="entry name" value="MAJOR FACILITATOR SUPERFAMILY (MFS) PROFILE DOMAIN-CONTAINING PROTEIN"/>
    <property type="match status" value="1"/>
</dbReference>
<dbReference type="GO" id="GO:0008643">
    <property type="term" value="P:carbohydrate transport"/>
    <property type="evidence" value="ECO:0007669"/>
    <property type="project" value="InterPro"/>
</dbReference>
<feature type="transmembrane region" description="Helical" evidence="2">
    <location>
        <begin position="80"/>
        <end position="97"/>
    </location>
</feature>
<evidence type="ECO:0000256" key="1">
    <source>
        <dbReference type="ARBA" id="ARBA00009617"/>
    </source>
</evidence>
<dbReference type="Gene3D" id="1.20.1250.20">
    <property type="entry name" value="MFS general substrate transporter like domains"/>
    <property type="match status" value="2"/>
</dbReference>
<dbReference type="GO" id="GO:0005886">
    <property type="term" value="C:plasma membrane"/>
    <property type="evidence" value="ECO:0007669"/>
    <property type="project" value="TreeGrafter"/>
</dbReference>
<keyword evidence="2" id="KW-0472">Membrane</keyword>
<dbReference type="AlphaFoldDB" id="A0A9C7V2Y9"/>
<dbReference type="CDD" id="cd17332">
    <property type="entry name" value="MFS_MelB_like"/>
    <property type="match status" value="1"/>
</dbReference>
<protein>
    <submittedName>
        <fullName evidence="3">MFS transporter</fullName>
    </submittedName>
</protein>
<comment type="caution">
    <text evidence="3">The sequence shown here is derived from an EMBL/GenBank/DDBJ whole genome shotgun (WGS) entry which is preliminary data.</text>
</comment>
<gene>
    <name evidence="3" type="ORF">JD854_RS13020</name>
</gene>
<evidence type="ECO:0000313" key="4">
    <source>
        <dbReference type="Proteomes" id="UP000862426"/>
    </source>
</evidence>
<evidence type="ECO:0000313" key="3">
    <source>
        <dbReference type="EMBL" id="HCD1255966.1"/>
    </source>
</evidence>
<reference evidence="3" key="1">
    <citation type="journal article" date="2018" name="Genome Biol.">
        <title>SKESA: strategic k-mer extension for scrupulous assemblies.</title>
        <authorList>
            <person name="Souvorov A."/>
            <person name="Agarwala R."/>
            <person name="Lipman D.J."/>
        </authorList>
    </citation>
    <scope>NUCLEOTIDE SEQUENCE</scope>
    <source>
        <strain evidence="3">CAV1698</strain>
    </source>
</reference>
<name>A0A9C7V2Y9_CITAM</name>
<sequence length="472" mass="51651">MERLTLSDKFYYAVGGGFASNLSFYAMLVFFITYASDVYGVNPATVGAITLAARGIDAFIDPIMGAIGDRTRTKWGKYRFWIITSAPVLGFTTWMVFASPDLSPTGRVVYIACVYMLYSLVSTVSNIPYHSLTAYITDKVTERSNIVLLKQFTGIIAQFIVSAGGIYILSAFSQTKDAAGNGIVDFHSYHYLGILFGVVTTIGFWICAYGARRQDSWQRILEDEKALQKDSIADQSNVVVAVFRQLSLAFRSRSLGCLALASASNTLSLAITAGVTVQFYRWVLHDTKLIATGALLNMLFGASIYLLVKWLVSRYGNKTSFVIICFVAMLPSLILWLTFTPENITCTMVLLACVMAFCQGGSLVTWMMVTDCADELRWKTKQNAAGIASSTLTFSNKFGSALGAFVLGGVLDLIGYMPGAKFQTDGTLSGLLVLMVLTPVCGQLLSLFAMIFYSLNKKNHKEICMKLLGDGE</sequence>
<accession>A0A9C7V2Y9</accession>
<dbReference type="GO" id="GO:0015293">
    <property type="term" value="F:symporter activity"/>
    <property type="evidence" value="ECO:0007669"/>
    <property type="project" value="InterPro"/>
</dbReference>
<reference evidence="3" key="2">
    <citation type="submission" date="2022-05" db="EMBL/GenBank/DDBJ databases">
        <authorList>
            <consortium name="NCBI Pathogen Detection Project"/>
        </authorList>
    </citation>
    <scope>NUCLEOTIDE SEQUENCE</scope>
    <source>
        <strain evidence="3">CAV1698</strain>
    </source>
</reference>
<dbReference type="EMBL" id="DACYAJ020000014">
    <property type="protein sequence ID" value="HCD1255966.1"/>
    <property type="molecule type" value="Genomic_DNA"/>
</dbReference>
<proteinExistence type="inferred from homology"/>
<dbReference type="PANTHER" id="PTHR11328">
    <property type="entry name" value="MAJOR FACILITATOR SUPERFAMILY DOMAIN-CONTAINING PROTEIN"/>
    <property type="match status" value="1"/>
</dbReference>
<feature type="transmembrane region" description="Helical" evidence="2">
    <location>
        <begin position="289"/>
        <end position="308"/>
    </location>
</feature>